<keyword evidence="3" id="KW-1185">Reference proteome</keyword>
<accession>A0ABN9U4W5</accession>
<feature type="region of interest" description="Disordered" evidence="1">
    <location>
        <begin position="528"/>
        <end position="573"/>
    </location>
</feature>
<evidence type="ECO:0000313" key="2">
    <source>
        <dbReference type="EMBL" id="CAK0853244.1"/>
    </source>
</evidence>
<dbReference type="Proteomes" id="UP001189429">
    <property type="component" value="Unassembled WGS sequence"/>
</dbReference>
<feature type="compositionally biased region" description="Low complexity" evidence="1">
    <location>
        <begin position="781"/>
        <end position="799"/>
    </location>
</feature>
<evidence type="ECO:0000313" key="3">
    <source>
        <dbReference type="Proteomes" id="UP001189429"/>
    </source>
</evidence>
<comment type="caution">
    <text evidence="2">The sequence shown here is derived from an EMBL/GenBank/DDBJ whole genome shotgun (WGS) entry which is preliminary data.</text>
</comment>
<protein>
    <submittedName>
        <fullName evidence="2">Uncharacterized protein</fullName>
    </submittedName>
</protein>
<proteinExistence type="predicted"/>
<dbReference type="EMBL" id="CAUYUJ010015384">
    <property type="protein sequence ID" value="CAK0853244.1"/>
    <property type="molecule type" value="Genomic_DNA"/>
</dbReference>
<organism evidence="2 3">
    <name type="scientific">Prorocentrum cordatum</name>
    <dbReference type="NCBI Taxonomy" id="2364126"/>
    <lineage>
        <taxon>Eukaryota</taxon>
        <taxon>Sar</taxon>
        <taxon>Alveolata</taxon>
        <taxon>Dinophyceae</taxon>
        <taxon>Prorocentrales</taxon>
        <taxon>Prorocentraceae</taxon>
        <taxon>Prorocentrum</taxon>
    </lineage>
</organism>
<feature type="region of interest" description="Disordered" evidence="1">
    <location>
        <begin position="781"/>
        <end position="810"/>
    </location>
</feature>
<gene>
    <name evidence="2" type="ORF">PCOR1329_LOCUS44801</name>
</gene>
<feature type="compositionally biased region" description="Basic and acidic residues" evidence="1">
    <location>
        <begin position="144"/>
        <end position="158"/>
    </location>
</feature>
<name>A0ABN9U4W5_9DINO</name>
<feature type="region of interest" description="Disordered" evidence="1">
    <location>
        <begin position="139"/>
        <end position="158"/>
    </location>
</feature>
<reference evidence="2" key="1">
    <citation type="submission" date="2023-10" db="EMBL/GenBank/DDBJ databases">
        <authorList>
            <person name="Chen Y."/>
            <person name="Shah S."/>
            <person name="Dougan E. K."/>
            <person name="Thang M."/>
            <person name="Chan C."/>
        </authorList>
    </citation>
    <scope>NUCLEOTIDE SEQUENCE [LARGE SCALE GENOMIC DNA]</scope>
</reference>
<sequence length="810" mass="84598">MGKYGESFYLCVFICVSQGPFKEALPDRRPGPAARAMARRRSAALPSAALALLAGAALRQAFVGLPRTPEPSRVPLRAEPVAAAAAAAAAAKAAAAAGGAKAVAGAAGAKAVAAGAAGAGGAKAGGAAAAGAAAGAAALGRPGKGAERGRRGEPLDGARRYVGAARNATDGPAEPPEMRPLLQDLRAEPSIWACPAEQVLFMVVCGLSALAAGAAAFFEDAALRMLICSGCRYDGGGVAAVSLDEVLWTVGFLRHEGLRRPPRAAYAPALGRFLAQPADHPMTDFSLVATLDAGEAGACEWAPEGGLDSWSHLTSAFLWLMPALAWLYGGAEVSALLAALWRRGGLPGSPPERLAARDVQAVFAPYFKEGEEHTGRGKLARSLVRELFPLLAGRGVSTLADFEGCRCFEPEDLGAVVCPSVDAAIWGYVDPPFRTRGDLDHRFVREFTLLEMELEFVADNPPTRAPAGSTQLEGTLLKEFQAQCSRLLLAQLSQHSLFRRVYHSQQSPAVYVVDDTGATQVAYTDQISPAQPSCHEPQGDPLMEVPKESVASPGKGTDSSLSGRATAMPVPESPLSASQVGAIVEEIDKACAEKDVDTDIKLSVDQRQSHSERQFVKELEGALAGLTSGARARAQLVAGPLERLTRPVATQLRLALHFVEVMVQPFGAGLSWSVLLPAGSFVVELQADGVGLANFVGCFQSRPLPPVAAGPRWPASNAWSEWGSWARRNNMVNFACTSPRPTKAHCARSVMPRAWDSASLTADVPATVLLVRDAVLRLRAGNSTAPPGRRAGALGRAELGAGGPPSQKKS</sequence>
<evidence type="ECO:0000256" key="1">
    <source>
        <dbReference type="SAM" id="MobiDB-lite"/>
    </source>
</evidence>